<evidence type="ECO:0000313" key="3">
    <source>
        <dbReference type="Proteomes" id="UP000642748"/>
    </source>
</evidence>
<keyword evidence="1" id="KW-0732">Signal</keyword>
<feature type="chain" id="PRO_5035207496" evidence="1">
    <location>
        <begin position="28"/>
        <end position="546"/>
    </location>
</feature>
<comment type="caution">
    <text evidence="2">The sequence shown here is derived from an EMBL/GenBank/DDBJ whole genome shotgun (WGS) entry which is preliminary data.</text>
</comment>
<dbReference type="Pfam" id="PF01663">
    <property type="entry name" value="Phosphodiest"/>
    <property type="match status" value="1"/>
</dbReference>
<dbReference type="PANTHER" id="PTHR10151:SF120">
    <property type="entry name" value="BIS(5'-ADENOSYL)-TRIPHOSPHATASE"/>
    <property type="match status" value="1"/>
</dbReference>
<gene>
    <name evidence="2" type="ORF">Raf01_95890</name>
</gene>
<protein>
    <submittedName>
        <fullName evidence="2">Phosphodiesterase</fullName>
    </submittedName>
</protein>
<name>A0A8J3VW62_9ACTN</name>
<feature type="signal peptide" evidence="1">
    <location>
        <begin position="1"/>
        <end position="27"/>
    </location>
</feature>
<dbReference type="PANTHER" id="PTHR10151">
    <property type="entry name" value="ECTONUCLEOTIDE PYROPHOSPHATASE/PHOSPHODIESTERASE"/>
    <property type="match status" value="1"/>
</dbReference>
<accession>A0A8J3VW62</accession>
<dbReference type="Gene3D" id="3.40.720.10">
    <property type="entry name" value="Alkaline Phosphatase, subunit A"/>
    <property type="match status" value="1"/>
</dbReference>
<dbReference type="InterPro" id="IPR017850">
    <property type="entry name" value="Alkaline_phosphatase_core_sf"/>
</dbReference>
<sequence length="546" mass="57559">MPLRSTRVAIGALAAAAMLATAVPASADDGGRQRHVNHVLLLSVDGLHQQDLAWWISHHPGSALARLADNGIDYSNAKTTFPSDSFPGMVAQVTGGSPKTTGIYYDDSYNRALLPAGTTNCATAKPGTEVTYFEQLDKNLNSIDAGQGLTGLPGSILSMTGSPEQVIDSAQLPVDPKTCQPLYPHQYLKVNTVFEVARAHNLVTAWSDKHPAYDLLQGPSGNGIQDLFTPEINSRADAAGDDWTQANSLTQQYDGYKAQAVLNQIDGYDHSRSVKLGTPAIFGMNFQSVSTGQKLPTSDGQPGGYLADGVTPGPVLADALSFVDQQIGRFIAELKKHGLWDDTDIIVSAKHGQSPTVPAQLTRIPDGPIIDALNKAWNNAGHSGTLVSFSIDDDGMLMWLSDRSPTATGFAKSFLAGYSGNGNDINGKPKPFISAGLATIRAGAQAAAMIGVPVTDSRVPDLIGIAQKGVVYTAGTSKIAEHGGDADTDRDVPILISGTGFNRSRTVDQPVATTQIAPTILHLLGLDPNELQAVRTEHTLVLPTVG</sequence>
<dbReference type="Proteomes" id="UP000642748">
    <property type="component" value="Unassembled WGS sequence"/>
</dbReference>
<dbReference type="EMBL" id="BONZ01000130">
    <property type="protein sequence ID" value="GIH21417.1"/>
    <property type="molecule type" value="Genomic_DNA"/>
</dbReference>
<proteinExistence type="predicted"/>
<dbReference type="RefSeq" id="WP_203924796.1">
    <property type="nucleotide sequence ID" value="NZ_BONZ01000130.1"/>
</dbReference>
<dbReference type="AlphaFoldDB" id="A0A8J3VW62"/>
<evidence type="ECO:0000256" key="1">
    <source>
        <dbReference type="SAM" id="SignalP"/>
    </source>
</evidence>
<keyword evidence="3" id="KW-1185">Reference proteome</keyword>
<evidence type="ECO:0000313" key="2">
    <source>
        <dbReference type="EMBL" id="GIH21417.1"/>
    </source>
</evidence>
<reference evidence="2" key="1">
    <citation type="submission" date="2021-01" db="EMBL/GenBank/DDBJ databases">
        <title>Whole genome shotgun sequence of Rugosimonospora africana NBRC 104875.</title>
        <authorList>
            <person name="Komaki H."/>
            <person name="Tamura T."/>
        </authorList>
    </citation>
    <scope>NUCLEOTIDE SEQUENCE</scope>
    <source>
        <strain evidence="2">NBRC 104875</strain>
    </source>
</reference>
<dbReference type="SUPFAM" id="SSF53649">
    <property type="entry name" value="Alkaline phosphatase-like"/>
    <property type="match status" value="1"/>
</dbReference>
<organism evidence="2 3">
    <name type="scientific">Rugosimonospora africana</name>
    <dbReference type="NCBI Taxonomy" id="556532"/>
    <lineage>
        <taxon>Bacteria</taxon>
        <taxon>Bacillati</taxon>
        <taxon>Actinomycetota</taxon>
        <taxon>Actinomycetes</taxon>
        <taxon>Micromonosporales</taxon>
        <taxon>Micromonosporaceae</taxon>
        <taxon>Rugosimonospora</taxon>
    </lineage>
</organism>
<dbReference type="InterPro" id="IPR002591">
    <property type="entry name" value="Phosphodiest/P_Trfase"/>
</dbReference>
<dbReference type="GO" id="GO:0016787">
    <property type="term" value="F:hydrolase activity"/>
    <property type="evidence" value="ECO:0007669"/>
    <property type="project" value="UniProtKB-ARBA"/>
</dbReference>